<keyword evidence="1" id="KW-0175">Coiled coil</keyword>
<keyword evidence="3" id="KW-1185">Reference proteome</keyword>
<dbReference type="EMBL" id="BOQE01000001">
    <property type="protein sequence ID" value="GIM47600.1"/>
    <property type="molecule type" value="Genomic_DNA"/>
</dbReference>
<organism evidence="2 3">
    <name type="scientific">Collibacillus ludicampi</name>
    <dbReference type="NCBI Taxonomy" id="2771369"/>
    <lineage>
        <taxon>Bacteria</taxon>
        <taxon>Bacillati</taxon>
        <taxon>Bacillota</taxon>
        <taxon>Bacilli</taxon>
        <taxon>Bacillales</taxon>
        <taxon>Alicyclobacillaceae</taxon>
        <taxon>Collibacillus</taxon>
    </lineage>
</organism>
<feature type="coiled-coil region" evidence="1">
    <location>
        <begin position="6"/>
        <end position="40"/>
    </location>
</feature>
<accession>A0AAV4LII4</accession>
<proteinExistence type="predicted"/>
<comment type="caution">
    <text evidence="2">The sequence shown here is derived from an EMBL/GenBank/DDBJ whole genome shotgun (WGS) entry which is preliminary data.</text>
</comment>
<evidence type="ECO:0000313" key="3">
    <source>
        <dbReference type="Proteomes" id="UP001057291"/>
    </source>
</evidence>
<sequence length="97" mass="11304">MGYLVGTKLVQQLREETDRAAKAERELESLRMQLKQLDELKSILREFAIEIRPWGNWQDELRQKLTSGIGMDVVYEVNRLLEKATRIRDMIGGRSGK</sequence>
<protein>
    <submittedName>
        <fullName evidence="2">Uncharacterized protein</fullName>
    </submittedName>
</protein>
<gene>
    <name evidence="2" type="ORF">DNHGIG_31490</name>
</gene>
<evidence type="ECO:0000256" key="1">
    <source>
        <dbReference type="SAM" id="Coils"/>
    </source>
</evidence>
<dbReference type="AlphaFoldDB" id="A0AAV4LII4"/>
<evidence type="ECO:0000313" key="2">
    <source>
        <dbReference type="EMBL" id="GIM47600.1"/>
    </source>
</evidence>
<dbReference type="Proteomes" id="UP001057291">
    <property type="component" value="Unassembled WGS sequence"/>
</dbReference>
<reference evidence="2" key="1">
    <citation type="journal article" date="2023" name="Int. J. Syst. Evol. Microbiol.">
        <title>Collibacillus ludicampi gen. nov., sp. nov., a new soil bacterium of the family Alicyclobacillaceae.</title>
        <authorList>
            <person name="Jojima T."/>
            <person name="Ioku Y."/>
            <person name="Fukuta Y."/>
            <person name="Shirasaka N."/>
            <person name="Matsumura Y."/>
            <person name="Mori M."/>
        </authorList>
    </citation>
    <scope>NUCLEOTIDE SEQUENCE</scope>
    <source>
        <strain evidence="2">TP075</strain>
    </source>
</reference>
<name>A0AAV4LII4_9BACL</name>